<dbReference type="Proteomes" id="UP000239425">
    <property type="component" value="Unassembled WGS sequence"/>
</dbReference>
<sequence length="94" mass="10466">MFAIKKLLNHPKTDPEKRSVFYQKRDELNSKVDEHGVTHDMPRPYGYSVKGQPCYGKQDWRSKSKTNGIGALMGSTLGAIRLLADSVEVLACGV</sequence>
<reference evidence="1 2" key="1">
    <citation type="submission" date="2017-11" db="EMBL/GenBank/DDBJ databases">
        <title>Comparative genomic analysis of Holospora spp., intranuclear symbionts of paramecia.</title>
        <authorList>
            <person name="Garushyants S.K."/>
            <person name="Beliavskaya A."/>
            <person name="Malko D.B."/>
            <person name="Logacheva M.D."/>
            <person name="Rautian M.S."/>
            <person name="Gelfand M.S."/>
        </authorList>
    </citation>
    <scope>NUCLEOTIDE SEQUENCE [LARGE SCALE GENOMIC DNA]</scope>
    <source>
        <strain evidence="2">02AZ16</strain>
    </source>
</reference>
<dbReference type="OrthoDB" id="565387at2"/>
<accession>A0A2S5R6N3</accession>
<keyword evidence="2" id="KW-1185">Reference proteome</keyword>
<organism evidence="1 2">
    <name type="scientific">Holospora curviuscula</name>
    <dbReference type="NCBI Taxonomy" id="1082868"/>
    <lineage>
        <taxon>Bacteria</taxon>
        <taxon>Pseudomonadati</taxon>
        <taxon>Pseudomonadota</taxon>
        <taxon>Alphaproteobacteria</taxon>
        <taxon>Holosporales</taxon>
        <taxon>Holosporaceae</taxon>
        <taxon>Holospora</taxon>
    </lineage>
</organism>
<evidence type="ECO:0000313" key="2">
    <source>
        <dbReference type="Proteomes" id="UP000239425"/>
    </source>
</evidence>
<dbReference type="EMBL" id="PHHC01000149">
    <property type="protein sequence ID" value="PPE02988.1"/>
    <property type="molecule type" value="Genomic_DNA"/>
</dbReference>
<dbReference type="RefSeq" id="WP_104207452.1">
    <property type="nucleotide sequence ID" value="NZ_PHHC01000149.1"/>
</dbReference>
<evidence type="ECO:0000313" key="1">
    <source>
        <dbReference type="EMBL" id="PPE02988.1"/>
    </source>
</evidence>
<protein>
    <submittedName>
        <fullName evidence="1">Uncharacterized protein</fullName>
    </submittedName>
</protein>
<name>A0A2S5R6N3_9PROT</name>
<dbReference type="AlphaFoldDB" id="A0A2S5R6N3"/>
<proteinExistence type="predicted"/>
<gene>
    <name evidence="1" type="ORF">HCUR_01568</name>
</gene>
<comment type="caution">
    <text evidence="1">The sequence shown here is derived from an EMBL/GenBank/DDBJ whole genome shotgun (WGS) entry which is preliminary data.</text>
</comment>